<dbReference type="HAMAP" id="MF_01347">
    <property type="entry name" value="ATP_synth_beta_bact"/>
    <property type="match status" value="1"/>
</dbReference>
<dbReference type="InterPro" id="IPR024034">
    <property type="entry name" value="ATPase_F1/V1_b/a_C"/>
</dbReference>
<dbReference type="GO" id="GO:0046933">
    <property type="term" value="F:proton-transporting ATP synthase activity, rotational mechanism"/>
    <property type="evidence" value="ECO:0007669"/>
    <property type="project" value="UniProtKB-UniRule"/>
</dbReference>
<keyword evidence="7 11" id="KW-0406">Ion transport</keyword>
<feature type="domain" description="AAA+ ATPase" evidence="12">
    <location>
        <begin position="152"/>
        <end position="351"/>
    </location>
</feature>
<dbReference type="Pfam" id="PF22919">
    <property type="entry name" value="ATP-synt_VA_C"/>
    <property type="match status" value="1"/>
</dbReference>
<protein>
    <recommendedName>
        <fullName evidence="11">ATP synthase subunit beta</fullName>
        <ecNumber evidence="11">7.1.2.2</ecNumber>
    </recommendedName>
    <alternativeName>
        <fullName evidence="11">ATP synthase F1 sector subunit beta</fullName>
    </alternativeName>
    <alternativeName>
        <fullName evidence="11">F-ATPase subunit beta</fullName>
    </alternativeName>
</protein>
<dbReference type="GO" id="GO:0045259">
    <property type="term" value="C:proton-transporting ATP synthase complex"/>
    <property type="evidence" value="ECO:0007669"/>
    <property type="project" value="UniProtKB-KW"/>
</dbReference>
<evidence type="ECO:0000256" key="8">
    <source>
        <dbReference type="ARBA" id="ARBA00023136"/>
    </source>
</evidence>
<dbReference type="InterPro" id="IPR027417">
    <property type="entry name" value="P-loop_NTPase"/>
</dbReference>
<keyword evidence="8 11" id="KW-0472">Membrane</keyword>
<sequence length="465" mass="50391">MVRTKNQFTHGVIVRASGSVVDVAFPGSSSLPPIQSALEARDGADKRLVLEVVQHLSDGLARTLALGPTSRLKRGAETVFIGESLTINASRSLLGRLIDVTGEPHDKRGALKEKGKPYPLHREPPAAIMQKTPKGILETGLKIIDLFTPFVEGGKIGFFGGAGVGKTMLVVEFINNLIKRHEGVAVFAGVGERIREGHELYLELERTKLFEKTALVFGQMNEPAGARFRVALAGVSVSEYFRDQKENVLLFIDNMYRFVLAGMETSSLLGHIPSEGGYQASLASEMGEVQDRIASTAHGSITSVQAIYVPADDFTDPGIVATMTHLDSVTVLSRAIAEEGLYPAVDVLASSSTAAHEAVLGARHYATMTEAKKMLQRYAELRKIIAILGKEELSPQDQKIVGRARKLIRFLTQPFFVSEAFTGKKGAYVSIGDTLKGVEAIIGGEIDTIPEENFYLIGKIEEAKK</sequence>
<dbReference type="Gene3D" id="1.10.1140.10">
    <property type="entry name" value="Bovine Mitochondrial F1-atpase, Atp Synthase Beta Chain, Chain D, domain 3"/>
    <property type="match status" value="1"/>
</dbReference>
<name>A0A1G2L2B5_9BACT</name>
<keyword evidence="6 11" id="KW-1278">Translocase</keyword>
<dbReference type="Gene3D" id="2.40.10.170">
    <property type="match status" value="1"/>
</dbReference>
<keyword evidence="11" id="KW-1003">Cell membrane</keyword>
<dbReference type="SUPFAM" id="SSF50615">
    <property type="entry name" value="N-terminal domain of alpha and beta subunits of F1 ATP synthase"/>
    <property type="match status" value="1"/>
</dbReference>
<dbReference type="SUPFAM" id="SSF47917">
    <property type="entry name" value="C-terminal domain of alpha and beta subunits of F1 ATP synthase"/>
    <property type="match status" value="1"/>
</dbReference>
<dbReference type="InterPro" id="IPR003593">
    <property type="entry name" value="AAA+_ATPase"/>
</dbReference>
<dbReference type="Pfam" id="PF02874">
    <property type="entry name" value="ATP-synt_ab_N"/>
    <property type="match status" value="1"/>
</dbReference>
<keyword evidence="9 11" id="KW-0139">CF(1)</keyword>
<comment type="similarity">
    <text evidence="2 11">Belongs to the ATPase alpha/beta chains family.</text>
</comment>
<evidence type="ECO:0000256" key="2">
    <source>
        <dbReference type="ARBA" id="ARBA00008936"/>
    </source>
</evidence>
<dbReference type="InterPro" id="IPR004100">
    <property type="entry name" value="ATPase_F1/V1/A1_a/bsu_N"/>
</dbReference>
<keyword evidence="11" id="KW-0375">Hydrogen ion transport</keyword>
<comment type="caution">
    <text evidence="13">The sequence shown here is derived from an EMBL/GenBank/DDBJ whole genome shotgun (WGS) entry which is preliminary data.</text>
</comment>
<evidence type="ECO:0000256" key="5">
    <source>
        <dbReference type="ARBA" id="ARBA00022840"/>
    </source>
</evidence>
<dbReference type="PANTHER" id="PTHR15184">
    <property type="entry name" value="ATP SYNTHASE"/>
    <property type="match status" value="1"/>
</dbReference>
<dbReference type="CDD" id="cd18110">
    <property type="entry name" value="ATP-synt_F1_beta_C"/>
    <property type="match status" value="1"/>
</dbReference>
<dbReference type="InterPro" id="IPR005722">
    <property type="entry name" value="ATP_synth_F1_bsu"/>
</dbReference>
<evidence type="ECO:0000256" key="9">
    <source>
        <dbReference type="ARBA" id="ARBA00023196"/>
    </source>
</evidence>
<evidence type="ECO:0000256" key="11">
    <source>
        <dbReference type="HAMAP-Rule" id="MF_01347"/>
    </source>
</evidence>
<accession>A0A1G2L2B5</accession>
<evidence type="ECO:0000313" key="13">
    <source>
        <dbReference type="EMBL" id="OHA05843.1"/>
    </source>
</evidence>
<evidence type="ECO:0000256" key="10">
    <source>
        <dbReference type="ARBA" id="ARBA00023310"/>
    </source>
</evidence>
<evidence type="ECO:0000259" key="12">
    <source>
        <dbReference type="SMART" id="SM00382"/>
    </source>
</evidence>
<dbReference type="InterPro" id="IPR055190">
    <property type="entry name" value="ATP-synt_VA_C"/>
</dbReference>
<dbReference type="AlphaFoldDB" id="A0A1G2L2B5"/>
<comment type="function">
    <text evidence="11">Produces ATP from ADP in the presence of a proton gradient across the membrane. The catalytic sites are hosted primarily by the beta subunits.</text>
</comment>
<dbReference type="NCBIfam" id="TIGR01039">
    <property type="entry name" value="atpD"/>
    <property type="match status" value="1"/>
</dbReference>
<proteinExistence type="inferred from homology"/>
<keyword evidence="3 11" id="KW-0813">Transport</keyword>
<dbReference type="SMART" id="SM00382">
    <property type="entry name" value="AAA"/>
    <property type="match status" value="1"/>
</dbReference>
<evidence type="ECO:0000256" key="4">
    <source>
        <dbReference type="ARBA" id="ARBA00022741"/>
    </source>
</evidence>
<dbReference type="CDD" id="cd18115">
    <property type="entry name" value="ATP-synt_F1_beta_N"/>
    <property type="match status" value="1"/>
</dbReference>
<evidence type="ECO:0000256" key="3">
    <source>
        <dbReference type="ARBA" id="ARBA00022448"/>
    </source>
</evidence>
<comment type="catalytic activity">
    <reaction evidence="11">
        <text>ATP + H2O + 4 H(+)(in) = ADP + phosphate + 5 H(+)(out)</text>
        <dbReference type="Rhea" id="RHEA:57720"/>
        <dbReference type="ChEBI" id="CHEBI:15377"/>
        <dbReference type="ChEBI" id="CHEBI:15378"/>
        <dbReference type="ChEBI" id="CHEBI:30616"/>
        <dbReference type="ChEBI" id="CHEBI:43474"/>
        <dbReference type="ChEBI" id="CHEBI:456216"/>
        <dbReference type="EC" id="7.1.2.2"/>
    </reaction>
</comment>
<evidence type="ECO:0000256" key="7">
    <source>
        <dbReference type="ARBA" id="ARBA00023065"/>
    </source>
</evidence>
<evidence type="ECO:0000313" key="14">
    <source>
        <dbReference type="Proteomes" id="UP000177982"/>
    </source>
</evidence>
<feature type="binding site" evidence="11">
    <location>
        <begin position="160"/>
        <end position="167"/>
    </location>
    <ligand>
        <name>ATP</name>
        <dbReference type="ChEBI" id="CHEBI:30616"/>
    </ligand>
</feature>
<dbReference type="InterPro" id="IPR036121">
    <property type="entry name" value="ATPase_F1/V1/A1_a/bsu_N_sf"/>
</dbReference>
<evidence type="ECO:0000256" key="6">
    <source>
        <dbReference type="ARBA" id="ARBA00022967"/>
    </source>
</evidence>
<keyword evidence="5 11" id="KW-0067">ATP-binding</keyword>
<dbReference type="EMBL" id="MHQO01000042">
    <property type="protein sequence ID" value="OHA05843.1"/>
    <property type="molecule type" value="Genomic_DNA"/>
</dbReference>
<organism evidence="13 14">
    <name type="scientific">Candidatus Sungbacteria bacterium RIFCSPLOWO2_01_FULL_47_10</name>
    <dbReference type="NCBI Taxonomy" id="1802276"/>
    <lineage>
        <taxon>Bacteria</taxon>
        <taxon>Candidatus Sungiibacteriota</taxon>
    </lineage>
</organism>
<dbReference type="Gene3D" id="3.40.50.300">
    <property type="entry name" value="P-loop containing nucleotide triphosphate hydrolases"/>
    <property type="match status" value="1"/>
</dbReference>
<dbReference type="Pfam" id="PF00006">
    <property type="entry name" value="ATP-synt_ab"/>
    <property type="match status" value="1"/>
</dbReference>
<gene>
    <name evidence="11" type="primary">atpD</name>
    <name evidence="13" type="ORF">A2934_04950</name>
</gene>
<dbReference type="PROSITE" id="PS00152">
    <property type="entry name" value="ATPASE_ALPHA_BETA"/>
    <property type="match status" value="1"/>
</dbReference>
<evidence type="ECO:0000256" key="1">
    <source>
        <dbReference type="ARBA" id="ARBA00004370"/>
    </source>
</evidence>
<dbReference type="GO" id="GO:0005886">
    <property type="term" value="C:plasma membrane"/>
    <property type="evidence" value="ECO:0007669"/>
    <property type="project" value="UniProtKB-SubCell"/>
</dbReference>
<dbReference type="EC" id="7.1.2.2" evidence="11"/>
<dbReference type="InterPro" id="IPR050053">
    <property type="entry name" value="ATPase_alpha/beta_chains"/>
</dbReference>
<dbReference type="GO" id="GO:0005524">
    <property type="term" value="F:ATP binding"/>
    <property type="evidence" value="ECO:0007669"/>
    <property type="project" value="UniProtKB-UniRule"/>
</dbReference>
<keyword evidence="10 11" id="KW-0066">ATP synthesis</keyword>
<keyword evidence="4 11" id="KW-0547">Nucleotide-binding</keyword>
<comment type="subcellular location">
    <subcellularLocation>
        <location evidence="11">Cell membrane</location>
        <topology evidence="11">Peripheral membrane protein</topology>
    </subcellularLocation>
    <subcellularLocation>
        <location evidence="1">Membrane</location>
    </subcellularLocation>
</comment>
<dbReference type="InterPro" id="IPR000194">
    <property type="entry name" value="ATPase_F1/V1/A1_a/bsu_nucl-bd"/>
</dbReference>
<dbReference type="SUPFAM" id="SSF52540">
    <property type="entry name" value="P-loop containing nucleoside triphosphate hydrolases"/>
    <property type="match status" value="1"/>
</dbReference>
<dbReference type="PANTHER" id="PTHR15184:SF71">
    <property type="entry name" value="ATP SYNTHASE SUBUNIT BETA, MITOCHONDRIAL"/>
    <property type="match status" value="1"/>
</dbReference>
<dbReference type="Proteomes" id="UP000177982">
    <property type="component" value="Unassembled WGS sequence"/>
</dbReference>
<dbReference type="InterPro" id="IPR020003">
    <property type="entry name" value="ATPase_a/bsu_AS"/>
</dbReference>
<reference evidence="13 14" key="1">
    <citation type="journal article" date="2016" name="Nat. Commun.">
        <title>Thousands of microbial genomes shed light on interconnected biogeochemical processes in an aquifer system.</title>
        <authorList>
            <person name="Anantharaman K."/>
            <person name="Brown C.T."/>
            <person name="Hug L.A."/>
            <person name="Sharon I."/>
            <person name="Castelle C.J."/>
            <person name="Probst A.J."/>
            <person name="Thomas B.C."/>
            <person name="Singh A."/>
            <person name="Wilkins M.J."/>
            <person name="Karaoz U."/>
            <person name="Brodie E.L."/>
            <person name="Williams K.H."/>
            <person name="Hubbard S.S."/>
            <person name="Banfield J.F."/>
        </authorList>
    </citation>
    <scope>NUCLEOTIDE SEQUENCE [LARGE SCALE GENOMIC DNA]</scope>
</reference>